<organism evidence="2 3">
    <name type="scientific">Vanilla planifolia</name>
    <name type="common">Vanilla</name>
    <dbReference type="NCBI Taxonomy" id="51239"/>
    <lineage>
        <taxon>Eukaryota</taxon>
        <taxon>Viridiplantae</taxon>
        <taxon>Streptophyta</taxon>
        <taxon>Embryophyta</taxon>
        <taxon>Tracheophyta</taxon>
        <taxon>Spermatophyta</taxon>
        <taxon>Magnoliopsida</taxon>
        <taxon>Liliopsida</taxon>
        <taxon>Asparagales</taxon>
        <taxon>Orchidaceae</taxon>
        <taxon>Vanilloideae</taxon>
        <taxon>Vanilleae</taxon>
        <taxon>Vanilla</taxon>
    </lineage>
</organism>
<accession>A0A835PIX7</accession>
<comment type="caution">
    <text evidence="2">The sequence shown here is derived from an EMBL/GenBank/DDBJ whole genome shotgun (WGS) entry which is preliminary data.</text>
</comment>
<keyword evidence="3" id="KW-1185">Reference proteome</keyword>
<dbReference type="EMBL" id="JADCNL010000014">
    <property type="protein sequence ID" value="KAG0452639.1"/>
    <property type="molecule type" value="Genomic_DNA"/>
</dbReference>
<feature type="region of interest" description="Disordered" evidence="1">
    <location>
        <begin position="1"/>
        <end position="40"/>
    </location>
</feature>
<evidence type="ECO:0000256" key="1">
    <source>
        <dbReference type="SAM" id="MobiDB-lite"/>
    </source>
</evidence>
<name>A0A835PIX7_VANPL</name>
<reference evidence="2 3" key="1">
    <citation type="journal article" date="2020" name="Nat. Food">
        <title>A phased Vanilla planifolia genome enables genetic improvement of flavour and production.</title>
        <authorList>
            <person name="Hasing T."/>
            <person name="Tang H."/>
            <person name="Brym M."/>
            <person name="Khazi F."/>
            <person name="Huang T."/>
            <person name="Chambers A.H."/>
        </authorList>
    </citation>
    <scope>NUCLEOTIDE SEQUENCE [LARGE SCALE GENOMIC DNA]</scope>
    <source>
        <tissue evidence="2">Leaf</tissue>
    </source>
</reference>
<evidence type="ECO:0000313" key="3">
    <source>
        <dbReference type="Proteomes" id="UP000636800"/>
    </source>
</evidence>
<dbReference type="Proteomes" id="UP000636800">
    <property type="component" value="Unassembled WGS sequence"/>
</dbReference>
<dbReference type="AlphaFoldDB" id="A0A835PIX7"/>
<dbReference type="OrthoDB" id="683795at2759"/>
<proteinExistence type="predicted"/>
<protein>
    <submittedName>
        <fullName evidence="2">Uncharacterized protein</fullName>
    </submittedName>
</protein>
<sequence length="72" mass="8337">MEWGGDVYHKDLGNMGSQESYWESGNSGSKSKTRAPRPGRCMQRVHFALEVTEELESWPEKDTHERKWASHT</sequence>
<evidence type="ECO:0000313" key="2">
    <source>
        <dbReference type="EMBL" id="KAG0452639.1"/>
    </source>
</evidence>
<feature type="compositionally biased region" description="Polar residues" evidence="1">
    <location>
        <begin position="15"/>
        <end position="30"/>
    </location>
</feature>
<gene>
    <name evidence="2" type="ORF">HPP92_025303</name>
</gene>